<protein>
    <submittedName>
        <fullName evidence="1">Uncharacterized protein</fullName>
    </submittedName>
</protein>
<comment type="caution">
    <text evidence="1">The sequence shown here is derived from an EMBL/GenBank/DDBJ whole genome shotgun (WGS) entry which is preliminary data.</text>
</comment>
<accession>A0AAN8J3J4</accession>
<evidence type="ECO:0000313" key="2">
    <source>
        <dbReference type="Proteomes" id="UP001331761"/>
    </source>
</evidence>
<sequence length="57" mass="6265">MLLHVLDCIGIVKLQTATTSDDCSKQSQQKSGLVDNKWLQSYATTSAESFQYGQPIS</sequence>
<dbReference type="EMBL" id="WIXE01001369">
    <property type="protein sequence ID" value="KAK5985759.1"/>
    <property type="molecule type" value="Genomic_DNA"/>
</dbReference>
<organism evidence="1 2">
    <name type="scientific">Trichostrongylus colubriformis</name>
    <name type="common">Black scour worm</name>
    <dbReference type="NCBI Taxonomy" id="6319"/>
    <lineage>
        <taxon>Eukaryota</taxon>
        <taxon>Metazoa</taxon>
        <taxon>Ecdysozoa</taxon>
        <taxon>Nematoda</taxon>
        <taxon>Chromadorea</taxon>
        <taxon>Rhabditida</taxon>
        <taxon>Rhabditina</taxon>
        <taxon>Rhabditomorpha</taxon>
        <taxon>Strongyloidea</taxon>
        <taxon>Trichostrongylidae</taxon>
        <taxon>Trichostrongylus</taxon>
    </lineage>
</organism>
<dbReference type="Proteomes" id="UP001331761">
    <property type="component" value="Unassembled WGS sequence"/>
</dbReference>
<name>A0AAN8J3J4_TRICO</name>
<keyword evidence="2" id="KW-1185">Reference proteome</keyword>
<gene>
    <name evidence="1" type="ORF">GCK32_021866</name>
</gene>
<evidence type="ECO:0000313" key="1">
    <source>
        <dbReference type="EMBL" id="KAK5985759.1"/>
    </source>
</evidence>
<dbReference type="AlphaFoldDB" id="A0AAN8J3J4"/>
<proteinExistence type="predicted"/>
<reference evidence="1 2" key="1">
    <citation type="submission" date="2019-10" db="EMBL/GenBank/DDBJ databases">
        <title>Assembly and Annotation for the nematode Trichostrongylus colubriformis.</title>
        <authorList>
            <person name="Martin J."/>
        </authorList>
    </citation>
    <scope>NUCLEOTIDE SEQUENCE [LARGE SCALE GENOMIC DNA]</scope>
    <source>
        <strain evidence="1">G859</strain>
        <tissue evidence="1">Whole worm</tissue>
    </source>
</reference>